<protein>
    <recommendedName>
        <fullName evidence="3">UspA domain-containing protein</fullName>
    </recommendedName>
</protein>
<reference evidence="1 2" key="1">
    <citation type="submission" date="2022-01" db="EMBL/GenBank/DDBJ databases">
        <title>Labilibaculum sp. nov, a marine bacterium isolated from Antarctica.</title>
        <authorList>
            <person name="Dai W."/>
        </authorList>
    </citation>
    <scope>NUCLEOTIDE SEQUENCE [LARGE SCALE GENOMIC DNA]</scope>
    <source>
        <strain evidence="1 2">DW002</strain>
    </source>
</reference>
<dbReference type="EMBL" id="JAKJSC010000001">
    <property type="protein sequence ID" value="MDE5416705.1"/>
    <property type="molecule type" value="Genomic_DNA"/>
</dbReference>
<evidence type="ECO:0000313" key="1">
    <source>
        <dbReference type="EMBL" id="MDE5416705.1"/>
    </source>
</evidence>
<name>A0ABT5VMN7_9BACT</name>
<keyword evidence="2" id="KW-1185">Reference proteome</keyword>
<dbReference type="RefSeq" id="WP_275108044.1">
    <property type="nucleotide sequence ID" value="NZ_JAKJSC010000001.1"/>
</dbReference>
<gene>
    <name evidence="1" type="ORF">L3049_01710</name>
</gene>
<organism evidence="1 2">
    <name type="scientific">Paralabilibaculum antarcticum</name>
    <dbReference type="NCBI Taxonomy" id="2912572"/>
    <lineage>
        <taxon>Bacteria</taxon>
        <taxon>Pseudomonadati</taxon>
        <taxon>Bacteroidota</taxon>
        <taxon>Bacteroidia</taxon>
        <taxon>Marinilabiliales</taxon>
        <taxon>Marinifilaceae</taxon>
        <taxon>Paralabilibaculum</taxon>
    </lineage>
</organism>
<evidence type="ECO:0000313" key="2">
    <source>
        <dbReference type="Proteomes" id="UP001528920"/>
    </source>
</evidence>
<sequence>MQTKRNNKPNEKILILADFSEGNWRAIQFAMKHLYQSGSEICIVQTWKKANFGFSMVRDLAPILQNIAVNELEVIKTKLLKNYPLDDTQIKLYPFEGNLLSFFSSEVFQDKKWHVVMAPCENSCKLSSNPRIAEIIDGIKQPLYILTGESSNTEIDDVNVFATTVKPSKSVLSSLAKMALNKEIEFRVYLDSSTFSVSIIEACKRIFSKVCKSSSLQFYESENTDNQLGLENLPQENGQRLIVFDENYQRKYNTKFRSYIDSWFLRSKGICVGNS</sequence>
<evidence type="ECO:0008006" key="3">
    <source>
        <dbReference type="Google" id="ProtNLM"/>
    </source>
</evidence>
<dbReference type="Proteomes" id="UP001528920">
    <property type="component" value="Unassembled WGS sequence"/>
</dbReference>
<proteinExistence type="predicted"/>
<comment type="caution">
    <text evidence="1">The sequence shown here is derived from an EMBL/GenBank/DDBJ whole genome shotgun (WGS) entry which is preliminary data.</text>
</comment>
<accession>A0ABT5VMN7</accession>